<reference evidence="2 3" key="1">
    <citation type="journal article" date="2019" name="G3 (Bethesda)">
        <title>Sequencing of a Wild Apple (Malus baccata) Genome Unravels the Differences Between Cultivated and Wild Apple Species Regarding Disease Resistance and Cold Tolerance.</title>
        <authorList>
            <person name="Chen X."/>
        </authorList>
    </citation>
    <scope>NUCLEOTIDE SEQUENCE [LARGE SCALE GENOMIC DNA]</scope>
    <source>
        <strain evidence="3">cv. Shandingzi</strain>
        <tissue evidence="2">Leaves</tissue>
    </source>
</reference>
<dbReference type="EMBL" id="VIEB01005002">
    <property type="protein sequence ID" value="TQD69101.1"/>
    <property type="molecule type" value="Genomic_DNA"/>
</dbReference>
<evidence type="ECO:0000313" key="3">
    <source>
        <dbReference type="Proteomes" id="UP000315295"/>
    </source>
</evidence>
<gene>
    <name evidence="2" type="ORF">C1H46_045366</name>
</gene>
<evidence type="ECO:0000256" key="1">
    <source>
        <dbReference type="SAM" id="MobiDB-lite"/>
    </source>
</evidence>
<dbReference type="PANTHER" id="PTHR46087:SF11">
    <property type="entry name" value="PROTEIN SEMI-ROLLED LEAF 2"/>
    <property type="match status" value="1"/>
</dbReference>
<accession>A0A540K4E1</accession>
<name>A0A540K4E1_MALBA</name>
<dbReference type="STRING" id="106549.A0A540K4E1"/>
<proteinExistence type="predicted"/>
<protein>
    <submittedName>
        <fullName evidence="2">Uncharacterized protein</fullName>
    </submittedName>
</protein>
<keyword evidence="3" id="KW-1185">Reference proteome</keyword>
<dbReference type="AlphaFoldDB" id="A0A540K4E1"/>
<dbReference type="InterPro" id="IPR055296">
    <property type="entry name" value="SRL2-like"/>
</dbReference>
<evidence type="ECO:0000313" key="2">
    <source>
        <dbReference type="EMBL" id="TQD69101.1"/>
    </source>
</evidence>
<dbReference type="Proteomes" id="UP000315295">
    <property type="component" value="Unassembled WGS sequence"/>
</dbReference>
<sequence length="200" mass="21325">MKAEDVANQLSESFTPDDAFMFGPQSMLDCDQNQMPVHSKESSFDGEFPTNSSVEDDVTSEASVADLSRFIPRVPTSSSIPPHVISIGQLIESAFEVAGQVAGTAVSTSPLPYNTMASQCEALGTGTRKKLSNWLAHENHQSSVRDRLFPAFPANGRAALQKITSDIGPAHGAASAQDPWLAMRLPPASPFDNFLKAAGC</sequence>
<comment type="caution">
    <text evidence="2">The sequence shown here is derived from an EMBL/GenBank/DDBJ whole genome shotgun (WGS) entry which is preliminary data.</text>
</comment>
<dbReference type="PANTHER" id="PTHR46087">
    <property type="entry name" value="PUTATIVE, EXPRESSED-RELATED"/>
    <property type="match status" value="1"/>
</dbReference>
<feature type="region of interest" description="Disordered" evidence="1">
    <location>
        <begin position="31"/>
        <end position="57"/>
    </location>
</feature>
<organism evidence="2 3">
    <name type="scientific">Malus baccata</name>
    <name type="common">Siberian crab apple</name>
    <name type="synonym">Pyrus baccata</name>
    <dbReference type="NCBI Taxonomy" id="106549"/>
    <lineage>
        <taxon>Eukaryota</taxon>
        <taxon>Viridiplantae</taxon>
        <taxon>Streptophyta</taxon>
        <taxon>Embryophyta</taxon>
        <taxon>Tracheophyta</taxon>
        <taxon>Spermatophyta</taxon>
        <taxon>Magnoliopsida</taxon>
        <taxon>eudicotyledons</taxon>
        <taxon>Gunneridae</taxon>
        <taxon>Pentapetalae</taxon>
        <taxon>rosids</taxon>
        <taxon>fabids</taxon>
        <taxon>Rosales</taxon>
        <taxon>Rosaceae</taxon>
        <taxon>Amygdaloideae</taxon>
        <taxon>Maleae</taxon>
        <taxon>Malus</taxon>
    </lineage>
</organism>